<dbReference type="Proteomes" id="UP000019116">
    <property type="component" value="Chromosome 1A"/>
</dbReference>
<evidence type="ECO:0000313" key="3">
    <source>
        <dbReference type="EnsemblPlants" id="TraesCS1A02G388900.1.cds1"/>
    </source>
</evidence>
<evidence type="ECO:0000313" key="4">
    <source>
        <dbReference type="Proteomes" id="UP000019116"/>
    </source>
</evidence>
<dbReference type="Gramene" id="TraesCS1A02G388900.1">
    <property type="protein sequence ID" value="TraesCS1A02G388900.1.cds1"/>
    <property type="gene ID" value="TraesCS1A02G388900"/>
</dbReference>
<dbReference type="CDD" id="cd09917">
    <property type="entry name" value="F-box_SF"/>
    <property type="match status" value="1"/>
</dbReference>
<dbReference type="InterPro" id="IPR001810">
    <property type="entry name" value="F-box_dom"/>
</dbReference>
<organism evidence="3">
    <name type="scientific">Triticum aestivum</name>
    <name type="common">Wheat</name>
    <dbReference type="NCBI Taxonomy" id="4565"/>
    <lineage>
        <taxon>Eukaryota</taxon>
        <taxon>Viridiplantae</taxon>
        <taxon>Streptophyta</taxon>
        <taxon>Embryophyta</taxon>
        <taxon>Tracheophyta</taxon>
        <taxon>Spermatophyta</taxon>
        <taxon>Magnoliopsida</taxon>
        <taxon>Liliopsida</taxon>
        <taxon>Poales</taxon>
        <taxon>Poaceae</taxon>
        <taxon>BOP clade</taxon>
        <taxon>Pooideae</taxon>
        <taxon>Triticodae</taxon>
        <taxon>Triticeae</taxon>
        <taxon>Triticinae</taxon>
        <taxon>Triticum</taxon>
    </lineage>
</organism>
<protein>
    <recommendedName>
        <fullName evidence="2">F-box domain-containing protein</fullName>
    </recommendedName>
</protein>
<dbReference type="OrthoDB" id="673147at2759"/>
<dbReference type="EnsemblPlants" id="TraesCS1A02G388900.1">
    <property type="protein sequence ID" value="TraesCS1A02G388900.1.cds1"/>
    <property type="gene ID" value="TraesCS1A02G388900"/>
</dbReference>
<dbReference type="Gramene" id="TraesCS1A03G0948400.1">
    <property type="protein sequence ID" value="TraesCS1A03G0948400.1.CDS1"/>
    <property type="gene ID" value="TraesCS1A03G0948400"/>
</dbReference>
<dbReference type="Pfam" id="PF12937">
    <property type="entry name" value="F-box-like"/>
    <property type="match status" value="1"/>
</dbReference>
<dbReference type="Gramene" id="TraesSTA1A03G00163210.1">
    <property type="protein sequence ID" value="TraesSTA1A03G00163210.1.CDS1"/>
    <property type="gene ID" value="TraesSTA1A03G00163210"/>
</dbReference>
<reference evidence="3" key="1">
    <citation type="submission" date="2018-08" db="EMBL/GenBank/DDBJ databases">
        <authorList>
            <person name="Rossello M."/>
        </authorList>
    </citation>
    <scope>NUCLEOTIDE SEQUENCE [LARGE SCALE GENOMIC DNA]</scope>
    <source>
        <strain evidence="3">cv. Chinese Spring</strain>
    </source>
</reference>
<dbReference type="PANTHER" id="PTHR31264">
    <property type="entry name" value="OS07G0554500 PROTEIN-RELATED"/>
    <property type="match status" value="1"/>
</dbReference>
<name>A0A3B5Y728_WHEAT</name>
<evidence type="ECO:0000259" key="2">
    <source>
        <dbReference type="SMART" id="SM00256"/>
    </source>
</evidence>
<dbReference type="Gramene" id="TraesNOR1A03G00163590.1">
    <property type="protein sequence ID" value="TraesNOR1A03G00163590.1.CDS1"/>
    <property type="gene ID" value="TraesNOR1A03G00163590"/>
</dbReference>
<proteinExistence type="predicted"/>
<keyword evidence="4" id="KW-1185">Reference proteome</keyword>
<dbReference type="SUPFAM" id="SSF81383">
    <property type="entry name" value="F-box domain"/>
    <property type="match status" value="1"/>
</dbReference>
<dbReference type="InterPro" id="IPR036047">
    <property type="entry name" value="F-box-like_dom_sf"/>
</dbReference>
<dbReference type="AlphaFoldDB" id="A0A3B5Y728"/>
<feature type="domain" description="F-box" evidence="2">
    <location>
        <begin position="38"/>
        <end position="79"/>
    </location>
</feature>
<dbReference type="PANTHER" id="PTHR31264:SF23">
    <property type="entry name" value="F-BOX DOMAIN-CONTAINING PROTEIN"/>
    <property type="match status" value="1"/>
</dbReference>
<evidence type="ECO:0000256" key="1">
    <source>
        <dbReference type="SAM" id="MobiDB-lite"/>
    </source>
</evidence>
<accession>A0A3B5Y728</accession>
<dbReference type="OMA" id="CCEANPI"/>
<sequence length="354" mass="39312">MGGNAAAHRLESAILERSCQPPTHPRRHGPQATASLPIPDELLAQIFLRLPTPTDLLRASAACVSFRRVVADRSFLRQYRKLHAPPLLGFLSTNTGFHPAEPPHPSASVAGAVALAADFTFSFVPSPAPTTCWFIQDIRDGRVLLGPRGYFCGAMAVCDPLHRRYLLLPPIPHHLAATVEEPFLREAFLISGDEDEAAADTEETSFRVMCMVQCEAKLIAFVFSSSTRQWRAIASHSCSALSAEKILFYWRQYAYGCFYWLSHAQSTMFEYRMKILVLDTRRMEFSIADPPSEFECASGLDIIMVEAGEGRPGMLVRGHDTSDRVYTIWRNNGGGSSHWQKEKIISPSPGSDVQ</sequence>
<feature type="region of interest" description="Disordered" evidence="1">
    <location>
        <begin position="335"/>
        <end position="354"/>
    </location>
</feature>
<dbReference type="STRING" id="4565.A0A3B5Y728"/>
<reference evidence="3" key="2">
    <citation type="submission" date="2018-10" db="UniProtKB">
        <authorList>
            <consortium name="EnsemblPlants"/>
        </authorList>
    </citation>
    <scope>IDENTIFICATION</scope>
</reference>
<dbReference type="SMART" id="SM00256">
    <property type="entry name" value="FBOX"/>
    <property type="match status" value="1"/>
</dbReference>
<dbReference type="Gene3D" id="1.20.1280.50">
    <property type="match status" value="1"/>
</dbReference>